<gene>
    <name evidence="1" type="ORF">HK413_07125</name>
</gene>
<dbReference type="Proteomes" id="UP000566071">
    <property type="component" value="Unassembled WGS sequence"/>
</dbReference>
<comment type="caution">
    <text evidence="1">The sequence shown here is derived from an EMBL/GenBank/DDBJ whole genome shotgun (WGS) entry which is preliminary data.</text>
</comment>
<evidence type="ECO:0000313" key="2">
    <source>
        <dbReference type="Proteomes" id="UP000566071"/>
    </source>
</evidence>
<accession>A0ABX1W1Z7</accession>
<evidence type="ECO:0000313" key="1">
    <source>
        <dbReference type="EMBL" id="NNU33983.1"/>
    </source>
</evidence>
<organism evidence="1 2">
    <name type="scientific">Mucilaginibacter humi</name>
    <dbReference type="NCBI Taxonomy" id="2732510"/>
    <lineage>
        <taxon>Bacteria</taxon>
        <taxon>Pseudomonadati</taxon>
        <taxon>Bacteroidota</taxon>
        <taxon>Sphingobacteriia</taxon>
        <taxon>Sphingobacteriales</taxon>
        <taxon>Sphingobacteriaceae</taxon>
        <taxon>Mucilaginibacter</taxon>
    </lineage>
</organism>
<name>A0ABX1W1Z7_9SPHI</name>
<sequence>MRKTLIILTPGFPKDEKDTARLPDRQIFVRILNETYPDLNIVVITFQYPSEAAEYSWNGIKVIALGGKNKSGFYRRLTGYTPGAN</sequence>
<dbReference type="RefSeq" id="WP_175269667.1">
    <property type="nucleotide sequence ID" value="NZ_JABFCR010000026.1"/>
</dbReference>
<dbReference type="EMBL" id="JABFCR010000026">
    <property type="protein sequence ID" value="NNU33983.1"/>
    <property type="molecule type" value="Genomic_DNA"/>
</dbReference>
<proteinExistence type="predicted"/>
<protein>
    <submittedName>
        <fullName evidence="1">Uncharacterized protein</fullName>
    </submittedName>
</protein>
<keyword evidence="2" id="KW-1185">Reference proteome</keyword>
<reference evidence="1 2" key="1">
    <citation type="submission" date="2020-05" db="EMBL/GenBank/DDBJ databases">
        <authorList>
            <person name="Khan S.A."/>
            <person name="Jeon C.O."/>
            <person name="Chun B.H."/>
        </authorList>
    </citation>
    <scope>NUCLEOTIDE SEQUENCE [LARGE SCALE GENOMIC DNA]</scope>
    <source>
        <strain evidence="1 2">S1162</strain>
    </source>
</reference>